<organism evidence="1 2">
    <name type="scientific">Culex pipiens pipiens</name>
    <name type="common">Northern house mosquito</name>
    <dbReference type="NCBI Taxonomy" id="38569"/>
    <lineage>
        <taxon>Eukaryota</taxon>
        <taxon>Metazoa</taxon>
        <taxon>Ecdysozoa</taxon>
        <taxon>Arthropoda</taxon>
        <taxon>Hexapoda</taxon>
        <taxon>Insecta</taxon>
        <taxon>Pterygota</taxon>
        <taxon>Neoptera</taxon>
        <taxon>Endopterygota</taxon>
        <taxon>Diptera</taxon>
        <taxon>Nematocera</taxon>
        <taxon>Culicoidea</taxon>
        <taxon>Culicidae</taxon>
        <taxon>Culicinae</taxon>
        <taxon>Culicini</taxon>
        <taxon>Culex</taxon>
        <taxon>Culex</taxon>
    </lineage>
</organism>
<dbReference type="Proteomes" id="UP001562425">
    <property type="component" value="Unassembled WGS sequence"/>
</dbReference>
<dbReference type="EMBL" id="JBEHCU010006952">
    <property type="protein sequence ID" value="KAL1395865.1"/>
    <property type="molecule type" value="Genomic_DNA"/>
</dbReference>
<evidence type="ECO:0000313" key="1">
    <source>
        <dbReference type="EMBL" id="KAL1395865.1"/>
    </source>
</evidence>
<reference evidence="1 2" key="1">
    <citation type="submission" date="2024-05" db="EMBL/GenBank/DDBJ databases">
        <title>Culex pipiens pipiens assembly and annotation.</title>
        <authorList>
            <person name="Alout H."/>
            <person name="Durand T."/>
        </authorList>
    </citation>
    <scope>NUCLEOTIDE SEQUENCE [LARGE SCALE GENOMIC DNA]</scope>
    <source>
        <strain evidence="1">HA-2024</strain>
        <tissue evidence="1">Whole body</tissue>
    </source>
</reference>
<protein>
    <submittedName>
        <fullName evidence="1">Uncharacterized protein</fullName>
    </submittedName>
</protein>
<keyword evidence="2" id="KW-1185">Reference proteome</keyword>
<proteinExistence type="predicted"/>
<gene>
    <name evidence="1" type="ORF">pipiens_010926</name>
</gene>
<evidence type="ECO:0000313" key="2">
    <source>
        <dbReference type="Proteomes" id="UP001562425"/>
    </source>
</evidence>
<dbReference type="AlphaFoldDB" id="A0ABD1D8A8"/>
<name>A0ABD1D8A8_CULPP</name>
<comment type="caution">
    <text evidence="1">The sequence shown here is derived from an EMBL/GenBank/DDBJ whole genome shotgun (WGS) entry which is preliminary data.</text>
</comment>
<sequence>MEENLVISDIEAPPVVHAGVGVGVGAGSEEQQQQQLVVTEIPSIEELGYGTEQLLELNNSYYGSEIAQLLSTTIATVDESIMKTNDTVVPLNSTEQVIDSFYFYESRECVRLSLRPSMGHTRLDFNSTQTERIS</sequence>
<accession>A0ABD1D8A8</accession>